<dbReference type="Gene3D" id="1.10.472.150">
    <property type="entry name" value="Glucose-regulated metallo-peptidase M90, N-terminal domain"/>
    <property type="match status" value="1"/>
</dbReference>
<dbReference type="GO" id="GO:0004177">
    <property type="term" value="F:aminopeptidase activity"/>
    <property type="evidence" value="ECO:0007669"/>
    <property type="project" value="TreeGrafter"/>
</dbReference>
<keyword evidence="2" id="KW-1185">Reference proteome</keyword>
<evidence type="ECO:0000313" key="2">
    <source>
        <dbReference type="Proteomes" id="UP000317318"/>
    </source>
</evidence>
<dbReference type="CDD" id="cd20169">
    <property type="entry name" value="Peptidase_M90_mtfA"/>
    <property type="match status" value="1"/>
</dbReference>
<dbReference type="RefSeq" id="WP_145363079.1">
    <property type="nucleotide sequence ID" value="NZ_CP036268.1"/>
</dbReference>
<dbReference type="Proteomes" id="UP000317318">
    <property type="component" value="Chromosome"/>
</dbReference>
<dbReference type="InterPro" id="IPR024079">
    <property type="entry name" value="MetalloPept_cat_dom_sf"/>
</dbReference>
<dbReference type="Pfam" id="PF06167">
    <property type="entry name" value="Peptidase_M90"/>
    <property type="match status" value="1"/>
</dbReference>
<dbReference type="PANTHER" id="PTHR30164">
    <property type="entry name" value="MTFA PEPTIDASE"/>
    <property type="match status" value="1"/>
</dbReference>
<gene>
    <name evidence="1" type="primary">mtfA</name>
    <name evidence="1" type="ORF">Pan189_12830</name>
</gene>
<dbReference type="InterPro" id="IPR010384">
    <property type="entry name" value="MtfA_fam"/>
</dbReference>
<proteinExistence type="predicted"/>
<dbReference type="AlphaFoldDB" id="A0A517QZ49"/>
<organism evidence="1 2">
    <name type="scientific">Stratiformator vulcanicus</name>
    <dbReference type="NCBI Taxonomy" id="2527980"/>
    <lineage>
        <taxon>Bacteria</taxon>
        <taxon>Pseudomonadati</taxon>
        <taxon>Planctomycetota</taxon>
        <taxon>Planctomycetia</taxon>
        <taxon>Planctomycetales</taxon>
        <taxon>Planctomycetaceae</taxon>
        <taxon>Stratiformator</taxon>
    </lineage>
</organism>
<dbReference type="OrthoDB" id="9786424at2"/>
<dbReference type="GO" id="GO:0005829">
    <property type="term" value="C:cytosol"/>
    <property type="evidence" value="ECO:0007669"/>
    <property type="project" value="TreeGrafter"/>
</dbReference>
<dbReference type="KEGG" id="svp:Pan189_12830"/>
<dbReference type="SUPFAM" id="SSF55486">
    <property type="entry name" value="Metalloproteases ('zincins'), catalytic domain"/>
    <property type="match status" value="1"/>
</dbReference>
<dbReference type="EMBL" id="CP036268">
    <property type="protein sequence ID" value="QDT36919.1"/>
    <property type="molecule type" value="Genomic_DNA"/>
</dbReference>
<reference evidence="1 2" key="1">
    <citation type="submission" date="2019-02" db="EMBL/GenBank/DDBJ databases">
        <title>Deep-cultivation of Planctomycetes and their phenomic and genomic characterization uncovers novel biology.</title>
        <authorList>
            <person name="Wiegand S."/>
            <person name="Jogler M."/>
            <person name="Boedeker C."/>
            <person name="Pinto D."/>
            <person name="Vollmers J."/>
            <person name="Rivas-Marin E."/>
            <person name="Kohn T."/>
            <person name="Peeters S.H."/>
            <person name="Heuer A."/>
            <person name="Rast P."/>
            <person name="Oberbeckmann S."/>
            <person name="Bunk B."/>
            <person name="Jeske O."/>
            <person name="Meyerdierks A."/>
            <person name="Storesund J.E."/>
            <person name="Kallscheuer N."/>
            <person name="Luecker S."/>
            <person name="Lage O.M."/>
            <person name="Pohl T."/>
            <person name="Merkel B.J."/>
            <person name="Hornburger P."/>
            <person name="Mueller R.-W."/>
            <person name="Bruemmer F."/>
            <person name="Labrenz M."/>
            <person name="Spormann A.M."/>
            <person name="Op den Camp H."/>
            <person name="Overmann J."/>
            <person name="Amann R."/>
            <person name="Jetten M.S.M."/>
            <person name="Mascher T."/>
            <person name="Medema M.H."/>
            <person name="Devos D.P."/>
            <person name="Kaster A.-K."/>
            <person name="Ovreas L."/>
            <person name="Rohde M."/>
            <person name="Galperin M.Y."/>
            <person name="Jogler C."/>
        </authorList>
    </citation>
    <scope>NUCLEOTIDE SEQUENCE [LARGE SCALE GENOMIC DNA]</scope>
    <source>
        <strain evidence="1 2">Pan189</strain>
    </source>
</reference>
<dbReference type="Gene3D" id="3.40.390.10">
    <property type="entry name" value="Collagenase (Catalytic Domain)"/>
    <property type="match status" value="1"/>
</dbReference>
<dbReference type="InterPro" id="IPR042252">
    <property type="entry name" value="MtfA_N"/>
</dbReference>
<accession>A0A517QZ49</accession>
<dbReference type="GO" id="GO:0008237">
    <property type="term" value="F:metallopeptidase activity"/>
    <property type="evidence" value="ECO:0007669"/>
    <property type="project" value="InterPro"/>
</dbReference>
<protein>
    <submittedName>
        <fullName evidence="1">Protein MtfA</fullName>
    </submittedName>
</protein>
<dbReference type="PANTHER" id="PTHR30164:SF2">
    <property type="entry name" value="PROTEIN MTFA"/>
    <property type="match status" value="1"/>
</dbReference>
<name>A0A517QZ49_9PLAN</name>
<evidence type="ECO:0000313" key="1">
    <source>
        <dbReference type="EMBL" id="QDT36919.1"/>
    </source>
</evidence>
<sequence length="263" mass="30771">MFGLFRGWRRGRLKKKPFPEQWEQWLNENFTQFRMLPVEDQQELRKSVQIFVAEKHWEAAKGFQLTEEMKVIVAAQACVLTLGFPGDYFDNLSSVILFEDEYSRKTSGLERRGWVASMETGVRYGEAMLHGPVALSWEDTLRGARIPNDGFNLVYHEFAHILDFADFSVDGIPSAFGLEDLDRWKESFTREYHNHVRATRQGEHTLLGRYAATNPAEFLAVGTEVFFEKPRLMQVRLPQLFDLFREFYRQNPAEWKADETQES</sequence>